<keyword evidence="2" id="KW-1185">Reference proteome</keyword>
<dbReference type="AlphaFoldDB" id="A0A8J6XAP1"/>
<accession>A0A8J6XAP1</accession>
<dbReference type="EMBL" id="JACXAE010000011">
    <property type="protein sequence ID" value="MBD2770964.1"/>
    <property type="molecule type" value="Genomic_DNA"/>
</dbReference>
<dbReference type="Proteomes" id="UP000629098">
    <property type="component" value="Unassembled WGS sequence"/>
</dbReference>
<sequence>MSKPVGYYCSATQLDNLCERFGQELDLLDREQKLELRIVLTYFIWGQDQMGDSYTINDAWIDSLEQLSIEDNQINECLSILKGISVRDAESLLVALQAQCTQGNARLKTPIETTTHQLIELGVPATLALTASNIIHQIDNLRPRTADEQALINQVHGILVRGK</sequence>
<dbReference type="RefSeq" id="WP_190825264.1">
    <property type="nucleotide sequence ID" value="NZ_CAWPPI010000011.1"/>
</dbReference>
<gene>
    <name evidence="1" type="ORF">ICL16_02200</name>
</gene>
<evidence type="ECO:0000313" key="1">
    <source>
        <dbReference type="EMBL" id="MBD2770964.1"/>
    </source>
</evidence>
<name>A0A8J6XAP1_9CYAN</name>
<organism evidence="1 2">
    <name type="scientific">Iningainema tapete BLCC-T55</name>
    <dbReference type="NCBI Taxonomy" id="2748662"/>
    <lineage>
        <taxon>Bacteria</taxon>
        <taxon>Bacillati</taxon>
        <taxon>Cyanobacteriota</taxon>
        <taxon>Cyanophyceae</taxon>
        <taxon>Nostocales</taxon>
        <taxon>Scytonemataceae</taxon>
        <taxon>Iningainema tapete</taxon>
    </lineage>
</organism>
<reference evidence="1" key="1">
    <citation type="submission" date="2020-09" db="EMBL/GenBank/DDBJ databases">
        <title>Iningainema tapete sp. nov. (Scytonemataceae, Cyanobacteria) from greenhouses in central Florida (USA) produces two types of nodularin with biosynthetic potential for microcystin-LR and anabaenopeptins.</title>
        <authorList>
            <person name="Berthold D.E."/>
            <person name="Lefler F.W."/>
            <person name="Huang I.-S."/>
            <person name="Abdulla H."/>
            <person name="Zimba P.V."/>
            <person name="Laughinghouse H.D. IV."/>
        </authorList>
    </citation>
    <scope>NUCLEOTIDE SEQUENCE</scope>
    <source>
        <strain evidence="1">BLCCT55</strain>
    </source>
</reference>
<proteinExistence type="predicted"/>
<protein>
    <submittedName>
        <fullName evidence="1">Uncharacterized protein</fullName>
    </submittedName>
</protein>
<evidence type="ECO:0000313" key="2">
    <source>
        <dbReference type="Proteomes" id="UP000629098"/>
    </source>
</evidence>
<comment type="caution">
    <text evidence="1">The sequence shown here is derived from an EMBL/GenBank/DDBJ whole genome shotgun (WGS) entry which is preliminary data.</text>
</comment>